<dbReference type="InParanoid" id="A0A1Z5TQ66"/>
<dbReference type="InterPro" id="IPR036188">
    <property type="entry name" value="FAD/NAD-bd_sf"/>
</dbReference>
<evidence type="ECO:0000256" key="1">
    <source>
        <dbReference type="ARBA" id="ARBA00001974"/>
    </source>
</evidence>
<dbReference type="EC" id="1.14.13.196" evidence="4"/>
<dbReference type="Gene3D" id="3.50.50.60">
    <property type="entry name" value="FAD/NAD(P)-binding domain"/>
    <property type="match status" value="1"/>
</dbReference>
<dbReference type="AlphaFoldDB" id="A0A1Z5TQ66"/>
<comment type="pathway">
    <text evidence="2">Siderophore biosynthesis.</text>
</comment>
<evidence type="ECO:0000256" key="8">
    <source>
        <dbReference type="ARBA" id="ARBA00023002"/>
    </source>
</evidence>
<accession>A0A1Z5TQ66</accession>
<keyword evidence="13" id="KW-1185">Reference proteome</keyword>
<dbReference type="PANTHER" id="PTHR42802">
    <property type="entry name" value="MONOOXYGENASE"/>
    <property type="match status" value="1"/>
</dbReference>
<dbReference type="PANTHER" id="PTHR42802:SF1">
    <property type="entry name" value="L-ORNITHINE N(5)-MONOOXYGENASE"/>
    <property type="match status" value="1"/>
</dbReference>
<proteinExistence type="inferred from homology"/>
<comment type="catalytic activity">
    <reaction evidence="9">
        <text>L-ornithine + NADPH + O2 = N(5)-hydroxy-L-ornithine + NADP(+) + H2O</text>
        <dbReference type="Rhea" id="RHEA:41508"/>
        <dbReference type="ChEBI" id="CHEBI:15377"/>
        <dbReference type="ChEBI" id="CHEBI:15379"/>
        <dbReference type="ChEBI" id="CHEBI:46911"/>
        <dbReference type="ChEBI" id="CHEBI:57783"/>
        <dbReference type="ChEBI" id="CHEBI:58349"/>
        <dbReference type="ChEBI" id="CHEBI:78275"/>
        <dbReference type="EC" id="1.14.13.196"/>
    </reaction>
</comment>
<dbReference type="GO" id="GO:0016491">
    <property type="term" value="F:oxidoreductase activity"/>
    <property type="evidence" value="ECO:0007669"/>
    <property type="project" value="UniProtKB-KW"/>
</dbReference>
<evidence type="ECO:0000256" key="5">
    <source>
        <dbReference type="ARBA" id="ARBA00022630"/>
    </source>
</evidence>
<dbReference type="EMBL" id="MUNK01000013">
    <property type="protein sequence ID" value="OTA38177.1"/>
    <property type="molecule type" value="Genomic_DNA"/>
</dbReference>
<dbReference type="STRING" id="1157616.A0A1Z5TQ66"/>
<keyword evidence="6" id="KW-0274">FAD</keyword>
<dbReference type="InterPro" id="IPR025700">
    <property type="entry name" value="Lys/Orn_oxygenase"/>
</dbReference>
<evidence type="ECO:0000313" key="12">
    <source>
        <dbReference type="EMBL" id="OTA38177.1"/>
    </source>
</evidence>
<evidence type="ECO:0000256" key="9">
    <source>
        <dbReference type="ARBA" id="ARBA00047598"/>
    </source>
</evidence>
<evidence type="ECO:0000256" key="6">
    <source>
        <dbReference type="ARBA" id="ARBA00022827"/>
    </source>
</evidence>
<keyword evidence="5" id="KW-0285">Flavoprotein</keyword>
<keyword evidence="7" id="KW-0521">NADP</keyword>
<name>A0A1Z5TQ66_HORWE</name>
<reference evidence="12 13" key="1">
    <citation type="submission" date="2017-01" db="EMBL/GenBank/DDBJ databases">
        <title>The recent genome duplication of the halophilic yeast Hortaea werneckii: insights from long-read sequencing.</title>
        <authorList>
            <person name="Sinha S."/>
            <person name="Flibotte S."/>
            <person name="Neira M."/>
            <person name="Lenassi M."/>
            <person name="Gostincar C."/>
            <person name="Stajich J.E."/>
            <person name="Nislow C.E."/>
        </authorList>
    </citation>
    <scope>NUCLEOTIDE SEQUENCE [LARGE SCALE GENOMIC DNA]</scope>
    <source>
        <strain evidence="12 13">EXF-2000</strain>
    </source>
</reference>
<dbReference type="SUPFAM" id="SSF51905">
    <property type="entry name" value="FAD/NAD(P)-binding domain"/>
    <property type="match status" value="1"/>
</dbReference>
<evidence type="ECO:0000256" key="3">
    <source>
        <dbReference type="ARBA" id="ARBA00007588"/>
    </source>
</evidence>
<comment type="cofactor">
    <cofactor evidence="1">
        <name>FAD</name>
        <dbReference type="ChEBI" id="CHEBI:57692"/>
    </cofactor>
</comment>
<evidence type="ECO:0000256" key="11">
    <source>
        <dbReference type="SAM" id="MobiDB-lite"/>
    </source>
</evidence>
<feature type="compositionally biased region" description="Polar residues" evidence="11">
    <location>
        <begin position="9"/>
        <end position="21"/>
    </location>
</feature>
<dbReference type="OrthoDB" id="3519933at2759"/>
<dbReference type="GO" id="GO:0006879">
    <property type="term" value="P:intracellular iron ion homeostasis"/>
    <property type="evidence" value="ECO:0007669"/>
    <property type="project" value="TreeGrafter"/>
</dbReference>
<protein>
    <recommendedName>
        <fullName evidence="4">L-ornithine N(5)-monooxygenase [NAD(P)H]</fullName>
        <ecNumber evidence="4">1.14.13.196</ecNumber>
    </recommendedName>
</protein>
<evidence type="ECO:0000256" key="4">
    <source>
        <dbReference type="ARBA" id="ARBA00012881"/>
    </source>
</evidence>
<evidence type="ECO:0000313" key="13">
    <source>
        <dbReference type="Proteomes" id="UP000194280"/>
    </source>
</evidence>
<evidence type="ECO:0000256" key="2">
    <source>
        <dbReference type="ARBA" id="ARBA00004924"/>
    </source>
</evidence>
<comment type="similarity">
    <text evidence="3">Belongs to the lysine N(6)-hydroxylase/L-ornithine N(5)-oxygenase family.</text>
</comment>
<feature type="region of interest" description="Disordered" evidence="11">
    <location>
        <begin position="1"/>
        <end position="21"/>
    </location>
</feature>
<dbReference type="PRINTS" id="PR00368">
    <property type="entry name" value="FADPNR"/>
</dbReference>
<comment type="catalytic activity">
    <reaction evidence="10">
        <text>L-ornithine + NADH + O2 = N(5)-hydroxy-L-ornithine + NAD(+) + H2O</text>
        <dbReference type="Rhea" id="RHEA:41512"/>
        <dbReference type="ChEBI" id="CHEBI:15377"/>
        <dbReference type="ChEBI" id="CHEBI:15379"/>
        <dbReference type="ChEBI" id="CHEBI:46911"/>
        <dbReference type="ChEBI" id="CHEBI:57540"/>
        <dbReference type="ChEBI" id="CHEBI:57945"/>
        <dbReference type="ChEBI" id="CHEBI:78275"/>
        <dbReference type="EC" id="1.14.13.196"/>
    </reaction>
</comment>
<sequence length="511" mass="57025">MSPHAVPVMNSSDTNSYDGSTWTRADEIETSAPANGVRRQNWLQRFPDDEVHDLVCVGFGPASLAIAVALHDTIEDGRPRLRTYSPKVRFLEKQQQFRWHAGMLLPGAKMQISFIKDLATFRNPRSHFTFLNYLHEEGRLVQFSNLGTFLPHRIEYEGYMGWAASHFDEVVDYSQSVQSVNVAEKNPQSGAIESFLVHSLDQMTGQMTTIKAKNVVIAAGGKPSIPKSLPANHPRIIHSSQYATTVHQLFPPGTQPRSVAVIGAGQSAAEVFNNIPSRFPAAKSYLCIRGGALRPSDDSPFVNEIFDPERVDDVFSQKPELRREQLARDKGTNYAVVRLELLEHIYEMLYSYRVQYGNDEAQWPQRILTHRSITGVSDSAVDGRPTVQLHLQNNSGDYCARKHSGVETLDVDLIVVASGYQRDSHEDMLQDLRHLMPEGDAPGKRWTVRRDYGVEFAEGAVSPNAGLWLQGCNEQTHGLADSLLSILANRSGEMVENLFGMRNGGKNVEPL</sequence>
<evidence type="ECO:0000256" key="7">
    <source>
        <dbReference type="ARBA" id="ARBA00022857"/>
    </source>
</evidence>
<dbReference type="Pfam" id="PF13434">
    <property type="entry name" value="Lys_Orn_oxgnase"/>
    <property type="match status" value="1"/>
</dbReference>
<comment type="caution">
    <text evidence="12">The sequence shown here is derived from an EMBL/GenBank/DDBJ whole genome shotgun (WGS) entry which is preliminary data.</text>
</comment>
<keyword evidence="8" id="KW-0560">Oxidoreductase</keyword>
<dbReference type="Proteomes" id="UP000194280">
    <property type="component" value="Unassembled WGS sequence"/>
</dbReference>
<dbReference type="VEuPathDB" id="FungiDB:BTJ68_01992"/>
<gene>
    <name evidence="12" type="ORF">BTJ68_01992</name>
</gene>
<evidence type="ECO:0000256" key="10">
    <source>
        <dbReference type="ARBA" id="ARBA00049248"/>
    </source>
</evidence>
<organism evidence="12 13">
    <name type="scientific">Hortaea werneckii EXF-2000</name>
    <dbReference type="NCBI Taxonomy" id="1157616"/>
    <lineage>
        <taxon>Eukaryota</taxon>
        <taxon>Fungi</taxon>
        <taxon>Dikarya</taxon>
        <taxon>Ascomycota</taxon>
        <taxon>Pezizomycotina</taxon>
        <taxon>Dothideomycetes</taxon>
        <taxon>Dothideomycetidae</taxon>
        <taxon>Mycosphaerellales</taxon>
        <taxon>Teratosphaeriaceae</taxon>
        <taxon>Hortaea</taxon>
    </lineage>
</organism>